<dbReference type="KEGG" id="qlo:115960915"/>
<dbReference type="Pfam" id="PF14009">
    <property type="entry name" value="PADRE"/>
    <property type="match status" value="1"/>
</dbReference>
<dbReference type="EMBL" id="LRBV02000009">
    <property type="status" value="NOT_ANNOTATED_CDS"/>
    <property type="molecule type" value="Genomic_DNA"/>
</dbReference>
<protein>
    <recommendedName>
        <fullName evidence="3">DUF4228 domain protein</fullName>
    </recommendedName>
</protein>
<dbReference type="AlphaFoldDB" id="A0A7N2MHU1"/>
<reference evidence="1 2" key="1">
    <citation type="journal article" date="2016" name="G3 (Bethesda)">
        <title>First Draft Assembly and Annotation of the Genome of a California Endemic Oak Quercus lobata Nee (Fagaceae).</title>
        <authorList>
            <person name="Sork V.L."/>
            <person name="Fitz-Gibbon S.T."/>
            <person name="Puiu D."/>
            <person name="Crepeau M."/>
            <person name="Gugger P.F."/>
            <person name="Sherman R."/>
            <person name="Stevens K."/>
            <person name="Langley C.H."/>
            <person name="Pellegrini M."/>
            <person name="Salzberg S.L."/>
        </authorList>
    </citation>
    <scope>NUCLEOTIDE SEQUENCE [LARGE SCALE GENOMIC DNA]</scope>
    <source>
        <strain evidence="1 2">cv. SW786</strain>
    </source>
</reference>
<sequence>MGNCYALCKPSTDVTTKHGKVLQIVKMDGKILQFSSPILVKDMLVNFSSSGIGLSKEASEHLPPNYELKLGKVYYLLPSLSSVGTTSPAENMPSLAEKEKDNSVRRIKIVITKKQLQELLAKQASVEDVLSGLERKTCNNAFDSRTSWKPKLESISEGSE</sequence>
<dbReference type="InParanoid" id="A0A7N2MHU1"/>
<dbReference type="EnsemblPlants" id="QL09p007312:mrna">
    <property type="protein sequence ID" value="QL09p007312:mrna:CDS:1"/>
    <property type="gene ID" value="QL09p007312"/>
</dbReference>
<keyword evidence="2" id="KW-1185">Reference proteome</keyword>
<evidence type="ECO:0008006" key="3">
    <source>
        <dbReference type="Google" id="ProtNLM"/>
    </source>
</evidence>
<dbReference type="OMA" id="TNWKPKL"/>
<dbReference type="PANTHER" id="PTHR33148:SF2">
    <property type="entry name" value="DUF4228 DOMAIN-CONTAINING PROTEIN"/>
    <property type="match status" value="1"/>
</dbReference>
<dbReference type="InterPro" id="IPR025322">
    <property type="entry name" value="PADRE_dom"/>
</dbReference>
<organism evidence="1 2">
    <name type="scientific">Quercus lobata</name>
    <name type="common">Valley oak</name>
    <dbReference type="NCBI Taxonomy" id="97700"/>
    <lineage>
        <taxon>Eukaryota</taxon>
        <taxon>Viridiplantae</taxon>
        <taxon>Streptophyta</taxon>
        <taxon>Embryophyta</taxon>
        <taxon>Tracheophyta</taxon>
        <taxon>Spermatophyta</taxon>
        <taxon>Magnoliopsida</taxon>
        <taxon>eudicotyledons</taxon>
        <taxon>Gunneridae</taxon>
        <taxon>Pentapetalae</taxon>
        <taxon>rosids</taxon>
        <taxon>fabids</taxon>
        <taxon>Fagales</taxon>
        <taxon>Fagaceae</taxon>
        <taxon>Quercus</taxon>
    </lineage>
</organism>
<dbReference type="RefSeq" id="XP_030935777.1">
    <property type="nucleotide sequence ID" value="XM_031079917.1"/>
</dbReference>
<reference evidence="1" key="2">
    <citation type="submission" date="2021-01" db="UniProtKB">
        <authorList>
            <consortium name="EnsemblPlants"/>
        </authorList>
    </citation>
    <scope>IDENTIFICATION</scope>
</reference>
<dbReference type="GeneID" id="115960915"/>
<evidence type="ECO:0000313" key="1">
    <source>
        <dbReference type="EnsemblPlants" id="QL09p007312:mrna:CDS:1"/>
    </source>
</evidence>
<dbReference type="Gramene" id="QL09p007312:mrna">
    <property type="protein sequence ID" value="QL09p007312:mrna:CDS:1"/>
    <property type="gene ID" value="QL09p007312"/>
</dbReference>
<dbReference type="Proteomes" id="UP000594261">
    <property type="component" value="Chromosome 9"/>
</dbReference>
<dbReference type="OrthoDB" id="1908589at2759"/>
<evidence type="ECO:0000313" key="2">
    <source>
        <dbReference type="Proteomes" id="UP000594261"/>
    </source>
</evidence>
<accession>A0A7N2MHU1</accession>
<dbReference type="PANTHER" id="PTHR33148">
    <property type="entry name" value="PLASTID MOVEMENT IMPAIRED PROTEIN-RELATED"/>
    <property type="match status" value="1"/>
</dbReference>
<proteinExistence type="predicted"/>
<name>A0A7N2MHU1_QUELO</name>
<gene>
    <name evidence="1" type="primary">LOC115960915</name>
</gene>